<name>A0A5R9GD23_9PROT</name>
<feature type="non-terminal residue" evidence="2">
    <location>
        <position position="144"/>
    </location>
</feature>
<evidence type="ECO:0000259" key="1">
    <source>
        <dbReference type="Pfam" id="PF18962"/>
    </source>
</evidence>
<dbReference type="InterPro" id="IPR026444">
    <property type="entry name" value="Secre_tail"/>
</dbReference>
<evidence type="ECO:0000313" key="2">
    <source>
        <dbReference type="EMBL" id="TLS65091.1"/>
    </source>
</evidence>
<feature type="non-terminal residue" evidence="2">
    <location>
        <position position="1"/>
    </location>
</feature>
<feature type="domain" description="Secretion system C-terminal sorting" evidence="1">
    <location>
        <begin position="89"/>
        <end position="144"/>
    </location>
</feature>
<comment type="caution">
    <text evidence="2">The sequence shown here is derived from an EMBL/GenBank/DDBJ whole genome shotgun (WGS) entry which is preliminary data.</text>
</comment>
<reference evidence="2 3" key="1">
    <citation type="journal article" date="2019" name="Appl. Environ. Microbiol.">
        <title>Environmental Evidence and Genomic Insight of Iron-oxidizing Bacteria Preference Towards More Corrosion Resistant Stainless Steel at Higher Salinities.</title>
        <authorList>
            <person name="Garrison C.E."/>
            <person name="Price K.A."/>
            <person name="Field E.K."/>
        </authorList>
    </citation>
    <scope>NUCLEOTIDE SEQUENCE [LARGE SCALE GENOMIC DNA]</scope>
    <source>
        <strain evidence="2 3">P3</strain>
    </source>
</reference>
<dbReference type="Proteomes" id="UP000306585">
    <property type="component" value="Unassembled WGS sequence"/>
</dbReference>
<proteinExistence type="predicted"/>
<dbReference type="AlphaFoldDB" id="A0A5R9GD23"/>
<sequence>LLDNGFELTDYLQDDNVPELLIPYTGLEYTKSEYSIDFGFMEREIHGFEWDYNNEITGYLHNGDTLGEIFPVDMFVGQQELSSSNNFQVYPSPAKESITIQSQEKGEFNYKVFNISGQQVLNGKEEKSSEDLEIDISDLQNGVY</sequence>
<dbReference type="RefSeq" id="WP_138240299.1">
    <property type="nucleotide sequence ID" value="NZ_VBRY01000037.1"/>
</dbReference>
<gene>
    <name evidence="2" type="ORF">FEF65_13285</name>
</gene>
<keyword evidence="3" id="KW-1185">Reference proteome</keyword>
<accession>A0A5R9GD23</accession>
<organism evidence="2 3">
    <name type="scientific">Mariprofundus erugo</name>
    <dbReference type="NCBI Taxonomy" id="2528639"/>
    <lineage>
        <taxon>Bacteria</taxon>
        <taxon>Pseudomonadati</taxon>
        <taxon>Pseudomonadota</taxon>
        <taxon>Candidatius Mariprofundia</taxon>
        <taxon>Mariprofundales</taxon>
        <taxon>Mariprofundaceae</taxon>
        <taxon>Mariprofundus</taxon>
    </lineage>
</organism>
<protein>
    <submittedName>
        <fullName evidence="2">T9SS type A sorting domain-containing protein</fullName>
    </submittedName>
</protein>
<dbReference type="NCBIfam" id="TIGR04183">
    <property type="entry name" value="Por_Secre_tail"/>
    <property type="match status" value="1"/>
</dbReference>
<dbReference type="EMBL" id="VBRY01000037">
    <property type="protein sequence ID" value="TLS65091.1"/>
    <property type="molecule type" value="Genomic_DNA"/>
</dbReference>
<dbReference type="Pfam" id="PF18962">
    <property type="entry name" value="Por_Secre_tail"/>
    <property type="match status" value="1"/>
</dbReference>
<evidence type="ECO:0000313" key="3">
    <source>
        <dbReference type="Proteomes" id="UP000306585"/>
    </source>
</evidence>